<reference evidence="1 2" key="1">
    <citation type="submission" date="2024-05" db="EMBL/GenBank/DDBJ databases">
        <title>Sphingomonas sp. HF-S3 16S ribosomal RNA gene Genome sequencing and assembly.</title>
        <authorList>
            <person name="Lee H."/>
        </authorList>
    </citation>
    <scope>NUCLEOTIDE SEQUENCE [LARGE SCALE GENOMIC DNA]</scope>
    <source>
        <strain evidence="1 2">HF-S3</strain>
    </source>
</reference>
<dbReference type="Gene3D" id="2.60.40.1890">
    <property type="entry name" value="PCu(A)C copper chaperone"/>
    <property type="match status" value="1"/>
</dbReference>
<evidence type="ECO:0000313" key="2">
    <source>
        <dbReference type="Proteomes" id="UP001427805"/>
    </source>
</evidence>
<comment type="caution">
    <text evidence="1">The sequence shown here is derived from an EMBL/GenBank/DDBJ whole genome shotgun (WGS) entry which is preliminary data.</text>
</comment>
<proteinExistence type="predicted"/>
<dbReference type="RefSeq" id="WP_346247941.1">
    <property type="nucleotide sequence ID" value="NZ_JBDIZK010000011.1"/>
</dbReference>
<dbReference type="Pfam" id="PF04314">
    <property type="entry name" value="PCuAC"/>
    <property type="match status" value="1"/>
</dbReference>
<accession>A0ABV0BCC7</accession>
<name>A0ABV0BCC7_9SPHN</name>
<protein>
    <submittedName>
        <fullName evidence="1">Copper chaperone PCu(A)C</fullName>
    </submittedName>
</protein>
<dbReference type="PROSITE" id="PS51257">
    <property type="entry name" value="PROKAR_LIPOPROTEIN"/>
    <property type="match status" value="1"/>
</dbReference>
<dbReference type="InterPro" id="IPR036182">
    <property type="entry name" value="PCuAC_sf"/>
</dbReference>
<gene>
    <name evidence="1" type="ORF">TPR58_17105</name>
</gene>
<dbReference type="Proteomes" id="UP001427805">
    <property type="component" value="Unassembled WGS sequence"/>
</dbReference>
<dbReference type="PANTHER" id="PTHR36302:SF1">
    <property type="entry name" value="COPPER CHAPERONE PCU(A)C"/>
    <property type="match status" value="1"/>
</dbReference>
<dbReference type="InterPro" id="IPR007410">
    <property type="entry name" value="LpqE-like"/>
</dbReference>
<evidence type="ECO:0000313" key="1">
    <source>
        <dbReference type="EMBL" id="MEN3748897.1"/>
    </source>
</evidence>
<dbReference type="EMBL" id="JBDIZK010000011">
    <property type="protein sequence ID" value="MEN3748897.1"/>
    <property type="molecule type" value="Genomic_DNA"/>
</dbReference>
<dbReference type="SUPFAM" id="SSF110087">
    <property type="entry name" value="DR1885-like metal-binding protein"/>
    <property type="match status" value="1"/>
</dbReference>
<organism evidence="1 2">
    <name type="scientific">Sphingomonas rustica</name>
    <dbReference type="NCBI Taxonomy" id="3103142"/>
    <lineage>
        <taxon>Bacteria</taxon>
        <taxon>Pseudomonadati</taxon>
        <taxon>Pseudomonadota</taxon>
        <taxon>Alphaproteobacteria</taxon>
        <taxon>Sphingomonadales</taxon>
        <taxon>Sphingomonadaceae</taxon>
        <taxon>Sphingomonas</taxon>
    </lineage>
</organism>
<sequence>MRAFAGIVALTMLAACQQQPAETRADGAWVRLPAVSGNPGAAYFTIRGGSVATTLVAVKAPFAVRAELHETMSSDGGGAASHDGHAGMKGGAMSMQPVKDVAVPARGTVEFTPGGKHVMLYDIGPAVKPGERAPIILSFADGKTIEVKAIVVAAGDPAPRD</sequence>
<dbReference type="InterPro" id="IPR058248">
    <property type="entry name" value="Lxx211020-like"/>
</dbReference>
<keyword evidence="2" id="KW-1185">Reference proteome</keyword>
<dbReference type="PANTHER" id="PTHR36302">
    <property type="entry name" value="BLR7088 PROTEIN"/>
    <property type="match status" value="1"/>
</dbReference>